<organism evidence="2 3">
    <name type="scientific">Oryza meyeriana var. granulata</name>
    <dbReference type="NCBI Taxonomy" id="110450"/>
    <lineage>
        <taxon>Eukaryota</taxon>
        <taxon>Viridiplantae</taxon>
        <taxon>Streptophyta</taxon>
        <taxon>Embryophyta</taxon>
        <taxon>Tracheophyta</taxon>
        <taxon>Spermatophyta</taxon>
        <taxon>Magnoliopsida</taxon>
        <taxon>Liliopsida</taxon>
        <taxon>Poales</taxon>
        <taxon>Poaceae</taxon>
        <taxon>BOP clade</taxon>
        <taxon>Oryzoideae</taxon>
        <taxon>Oryzeae</taxon>
        <taxon>Oryzinae</taxon>
        <taxon>Oryza</taxon>
        <taxon>Oryza meyeriana</taxon>
    </lineage>
</organism>
<dbReference type="InterPro" id="IPR007789">
    <property type="entry name" value="DUF688"/>
</dbReference>
<evidence type="ECO:0000256" key="1">
    <source>
        <dbReference type="SAM" id="MobiDB-lite"/>
    </source>
</evidence>
<feature type="compositionally biased region" description="Basic and acidic residues" evidence="1">
    <location>
        <begin position="295"/>
        <end position="309"/>
    </location>
</feature>
<gene>
    <name evidence="2" type="ORF">E2562_002252</name>
</gene>
<protein>
    <submittedName>
        <fullName evidence="2">Uncharacterized protein</fullName>
    </submittedName>
</protein>
<keyword evidence="3" id="KW-1185">Reference proteome</keyword>
<feature type="compositionally biased region" description="Pro residues" evidence="1">
    <location>
        <begin position="84"/>
        <end position="100"/>
    </location>
</feature>
<feature type="region of interest" description="Disordered" evidence="1">
    <location>
        <begin position="283"/>
        <end position="315"/>
    </location>
</feature>
<dbReference type="PANTHER" id="PTHR35829:SF2">
    <property type="entry name" value="OS01G0829600 PROTEIN"/>
    <property type="match status" value="1"/>
</dbReference>
<proteinExistence type="predicted"/>
<evidence type="ECO:0000313" key="3">
    <source>
        <dbReference type="Proteomes" id="UP000479710"/>
    </source>
</evidence>
<feature type="compositionally biased region" description="Low complexity" evidence="1">
    <location>
        <begin position="169"/>
        <end position="180"/>
    </location>
</feature>
<sequence length="384" mass="42025">MPMGIVTRGPKEGRCNGDDSEKLPQLLDSPLPTPRRSCASADAAGMRCRREASPLRTHVPFSWESSPGVPKRSSACMHSAQEIMPPPPPKPPPGRWPPYPARNWCGYGNSSDASSDDDDTSFSDALDRISSPDQRLGSFDRITSKRFEDIFLGRTTSFVNDRSSRHAAAEASIATSSSSSGRGTKHWRRCRTRRDHDGQRPAVRQSNDHPVQVQLLPRINVDGRVEQMSPRACGLMVFFPWSAKPAVCGFRSPPTQYAPSPLAGDSNPSPSHSRRFTTLRDAMQEENKTSSGGRDLPRPRGEKRSREEWQSSGGWGVSSLLDASKKYCTDARKALSKLSIGLSTDSGSGSPRVGSRERKSSKQDNSSAMPAMAAKLTQLKTSRN</sequence>
<dbReference type="EMBL" id="SPHZ02000012">
    <property type="protein sequence ID" value="KAF0887523.1"/>
    <property type="molecule type" value="Genomic_DNA"/>
</dbReference>
<dbReference type="Proteomes" id="UP000479710">
    <property type="component" value="Unassembled WGS sequence"/>
</dbReference>
<evidence type="ECO:0000313" key="2">
    <source>
        <dbReference type="EMBL" id="KAF0887523.1"/>
    </source>
</evidence>
<dbReference type="PANTHER" id="PTHR35829">
    <property type="entry name" value="OS05G0470900 PROTEIN"/>
    <property type="match status" value="1"/>
</dbReference>
<dbReference type="Pfam" id="PF05097">
    <property type="entry name" value="DUF688"/>
    <property type="match status" value="1"/>
</dbReference>
<comment type="caution">
    <text evidence="2">The sequence shown here is derived from an EMBL/GenBank/DDBJ whole genome shotgun (WGS) entry which is preliminary data.</text>
</comment>
<feature type="region of interest" description="Disordered" evidence="1">
    <location>
        <begin position="1"/>
        <end position="136"/>
    </location>
</feature>
<feature type="region of interest" description="Disordered" evidence="1">
    <location>
        <begin position="338"/>
        <end position="384"/>
    </location>
</feature>
<reference evidence="2 3" key="1">
    <citation type="submission" date="2019-11" db="EMBL/GenBank/DDBJ databases">
        <title>Whole genome sequence of Oryza granulata.</title>
        <authorList>
            <person name="Li W."/>
        </authorList>
    </citation>
    <scope>NUCLEOTIDE SEQUENCE [LARGE SCALE GENOMIC DNA]</scope>
    <source>
        <strain evidence="3">cv. Menghai</strain>
        <tissue evidence="2">Leaf</tissue>
    </source>
</reference>
<accession>A0A6G1BJD4</accession>
<feature type="compositionally biased region" description="Basic residues" evidence="1">
    <location>
        <begin position="183"/>
        <end position="193"/>
    </location>
</feature>
<feature type="region of interest" description="Disordered" evidence="1">
    <location>
        <begin position="169"/>
        <end position="211"/>
    </location>
</feature>
<dbReference type="OrthoDB" id="767768at2759"/>
<feature type="compositionally biased region" description="Basic and acidic residues" evidence="1">
    <location>
        <begin position="9"/>
        <end position="22"/>
    </location>
</feature>
<name>A0A6G1BJD4_9ORYZ</name>
<dbReference type="AlphaFoldDB" id="A0A6G1BJD4"/>